<dbReference type="SUPFAM" id="SSF55486">
    <property type="entry name" value="Metalloproteases ('zincins'), catalytic domain"/>
    <property type="match status" value="1"/>
</dbReference>
<dbReference type="SUPFAM" id="SSF81901">
    <property type="entry name" value="HCP-like"/>
    <property type="match status" value="1"/>
</dbReference>
<sequence length="401" mass="44879">MQVLKWLNNSVQSAKKGRLAGFFLLLTLCGCQPDWTAKSDAELFAAARTEAGAALELGQRRANEQQWQAALKWQQQALQLGQSSALAPLLQLMEHQHGYYTAAQFLSDWMQSASQQPDTALTSHYGLWQGASPVSGWQAPHCALTLQPVVQNQQAELHWLQLLTSWQKDKAMNRLAVCFAPAVRVNSLQLRCSMDSKTRVQCNYQYLADLVNTAAITQLLVIGGEGGASYNNGILQLAQTSGYSVFRHEFAHVLGFIDEYRLPVSTARQVCQRPDIPNLLTDLSLLTAHQQRFSHQVQAEQLIKVETCAEAGRQAYALADWSLMRYHEAELSPLYLQLMQHQLNSAKELMPVQYLYAYRARMAGDMVSWSLFMRQAAALGYPDAIRLLEEAVRPTDRPAPG</sequence>
<gene>
    <name evidence="1" type="ORF">ACFO3I_08720</name>
</gene>
<dbReference type="EMBL" id="JBHSGB010000006">
    <property type="protein sequence ID" value="MFC4655095.1"/>
    <property type="molecule type" value="Genomic_DNA"/>
</dbReference>
<evidence type="ECO:0000313" key="1">
    <source>
        <dbReference type="EMBL" id="MFC4655095.1"/>
    </source>
</evidence>
<comment type="caution">
    <text evidence="1">The sequence shown here is derived from an EMBL/GenBank/DDBJ whole genome shotgun (WGS) entry which is preliminary data.</text>
</comment>
<name>A0ABV9JLG4_9GAMM</name>
<reference evidence="2" key="1">
    <citation type="journal article" date="2019" name="Int. J. Syst. Evol. Microbiol.">
        <title>The Global Catalogue of Microorganisms (GCM) 10K type strain sequencing project: providing services to taxonomists for standard genome sequencing and annotation.</title>
        <authorList>
            <consortium name="The Broad Institute Genomics Platform"/>
            <consortium name="The Broad Institute Genome Sequencing Center for Infectious Disease"/>
            <person name="Wu L."/>
            <person name="Ma J."/>
        </authorList>
    </citation>
    <scope>NUCLEOTIDE SEQUENCE [LARGE SCALE GENOMIC DNA]</scope>
    <source>
        <strain evidence="2">DT28</strain>
    </source>
</reference>
<dbReference type="PROSITE" id="PS51257">
    <property type="entry name" value="PROKAR_LIPOPROTEIN"/>
    <property type="match status" value="1"/>
</dbReference>
<organism evidence="1 2">
    <name type="scientific">Rheinheimera marina</name>
    <dbReference type="NCBI Taxonomy" id="1774958"/>
    <lineage>
        <taxon>Bacteria</taxon>
        <taxon>Pseudomonadati</taxon>
        <taxon>Pseudomonadota</taxon>
        <taxon>Gammaproteobacteria</taxon>
        <taxon>Chromatiales</taxon>
        <taxon>Chromatiaceae</taxon>
        <taxon>Rheinheimera</taxon>
    </lineage>
</organism>
<keyword evidence="2" id="KW-1185">Reference proteome</keyword>
<evidence type="ECO:0008006" key="3">
    <source>
        <dbReference type="Google" id="ProtNLM"/>
    </source>
</evidence>
<evidence type="ECO:0000313" key="2">
    <source>
        <dbReference type="Proteomes" id="UP001595962"/>
    </source>
</evidence>
<dbReference type="Proteomes" id="UP001595962">
    <property type="component" value="Unassembled WGS sequence"/>
</dbReference>
<dbReference type="RefSeq" id="WP_377333393.1">
    <property type="nucleotide sequence ID" value="NZ_JBHSGB010000006.1"/>
</dbReference>
<accession>A0ABV9JLG4</accession>
<protein>
    <recommendedName>
        <fullName evidence="3">Sel1 repeat family protein</fullName>
    </recommendedName>
</protein>
<proteinExistence type="predicted"/>